<evidence type="ECO:0000256" key="10">
    <source>
        <dbReference type="ARBA" id="ARBA00038043"/>
    </source>
</evidence>
<keyword evidence="3" id="KW-0134">Cell wall</keyword>
<feature type="compositionally biased region" description="Polar residues" evidence="11">
    <location>
        <begin position="673"/>
        <end position="693"/>
    </location>
</feature>
<feature type="signal peptide" evidence="13">
    <location>
        <begin position="1"/>
        <end position="31"/>
    </location>
</feature>
<dbReference type="Pfam" id="PF00560">
    <property type="entry name" value="LRR_1"/>
    <property type="match status" value="3"/>
</dbReference>
<dbReference type="EMBL" id="OZ034816">
    <property type="protein sequence ID" value="CAL1376368.1"/>
    <property type="molecule type" value="Genomic_DNA"/>
</dbReference>
<dbReference type="SUPFAM" id="SSF56112">
    <property type="entry name" value="Protein kinase-like (PK-like)"/>
    <property type="match status" value="1"/>
</dbReference>
<dbReference type="Proteomes" id="UP001497516">
    <property type="component" value="Chromosome 3"/>
</dbReference>
<sequence length="693" mass="74028">MALDWLFFLRPPTFLLHLLLLSLTAASSVAADESDALLRLKKSFTNATALISWGPGGSPPCKGKLHWHGILCSNDMVTGIRLENLGLSGAIDVDALLEISGLRTLSLGHNSFNGTIPGVNRLSYLKAVYLNGNQFSGEIPPDFFGKMVALKKLWLSDNKFSGLVPPSIGQISNLIELQLQDNQFSGAFPNIQLAKLAKFDVSNNNLTGEIPSGLAKFNATSFAGNPGLCGGSTGKKCDVPPQKDGGAATSSEGIQNNPNATAIGIGSNFKKTVAGIVTLGVLLFLISAVIVIKMMPRKSDEDDDGDFETLGNRGRRNSNEDEPFEVQVSLPTTRLQATAQESARKGTAGPSRQHRPSNAQGKGNVGEFVMMNDDKGVFGLPDLMKASAEILGNGGMGSSYKAVMAGGTAVVVKRIREMNAMGKDGFESEIKMLGKLRHPNVLTPLAFHYRKDEKLLIYEFVPTGSLLLLLHGDRGPTHPGLNWASRLRIVKGIARGLGYIHSELGGTNLPHGNLKSSNVLVGPDNEPRVSEYGFSSLINSSVISQVLVAYKAPEAMAAGGGHGHGHGHVSPKSDVFCLGILILEILTGKLPCQYTNAGAAGTDLVRWVESVVPEGREAELLDPEIAGFSNSIGQMVRLIHIGAHCAHSVPEQRLELREAIKRINNIQLEDGSSVEQGHQNQNAVDNKFQFTAS</sequence>
<accession>A0AAV2DS74</accession>
<gene>
    <name evidence="15" type="ORF">LTRI10_LOCUS18104</name>
</gene>
<proteinExistence type="inferred from homology"/>
<keyword evidence="5 12" id="KW-0812">Transmembrane</keyword>
<feature type="transmembrane region" description="Helical" evidence="12">
    <location>
        <begin position="273"/>
        <end position="292"/>
    </location>
</feature>
<evidence type="ECO:0000256" key="4">
    <source>
        <dbReference type="ARBA" id="ARBA00022614"/>
    </source>
</evidence>
<dbReference type="PANTHER" id="PTHR48007:SF38">
    <property type="entry name" value="LEUCINE-RICH REPEAT PROTEIN KINASE FAMILY PROTEIN"/>
    <property type="match status" value="1"/>
</dbReference>
<protein>
    <recommendedName>
        <fullName evidence="14">Protein kinase domain-containing protein</fullName>
    </recommendedName>
</protein>
<keyword evidence="7" id="KW-0677">Repeat</keyword>
<evidence type="ECO:0000256" key="11">
    <source>
        <dbReference type="SAM" id="MobiDB-lite"/>
    </source>
</evidence>
<evidence type="ECO:0000256" key="2">
    <source>
        <dbReference type="ARBA" id="ARBA00004370"/>
    </source>
</evidence>
<feature type="region of interest" description="Disordered" evidence="11">
    <location>
        <begin position="298"/>
        <end position="365"/>
    </location>
</feature>
<evidence type="ECO:0000256" key="1">
    <source>
        <dbReference type="ARBA" id="ARBA00004191"/>
    </source>
</evidence>
<comment type="similarity">
    <text evidence="10">Belongs to the polygalacturonase-inhibiting protein family.</text>
</comment>
<evidence type="ECO:0000256" key="12">
    <source>
        <dbReference type="SAM" id="Phobius"/>
    </source>
</evidence>
<dbReference type="InterPro" id="IPR046959">
    <property type="entry name" value="PRK1-6/SRF4-like"/>
</dbReference>
<dbReference type="InterPro" id="IPR001611">
    <property type="entry name" value="Leu-rich_rpt"/>
</dbReference>
<feature type="chain" id="PRO_5043673911" description="Protein kinase domain-containing protein" evidence="13">
    <location>
        <begin position="32"/>
        <end position="693"/>
    </location>
</feature>
<evidence type="ECO:0000256" key="6">
    <source>
        <dbReference type="ARBA" id="ARBA00022729"/>
    </source>
</evidence>
<dbReference type="InterPro" id="IPR032675">
    <property type="entry name" value="LRR_dom_sf"/>
</dbReference>
<feature type="compositionally biased region" description="Polar residues" evidence="11">
    <location>
        <begin position="329"/>
        <end position="341"/>
    </location>
</feature>
<dbReference type="FunFam" id="3.80.10.10:FF:000400">
    <property type="entry name" value="Nuclear pore complex protein NUP107"/>
    <property type="match status" value="1"/>
</dbReference>
<feature type="region of interest" description="Disordered" evidence="11">
    <location>
        <begin position="671"/>
        <end position="693"/>
    </location>
</feature>
<dbReference type="PANTHER" id="PTHR48007">
    <property type="entry name" value="LEUCINE-RICH REPEAT RECEPTOR-LIKE PROTEIN KINASE PXC1"/>
    <property type="match status" value="1"/>
</dbReference>
<evidence type="ECO:0000256" key="13">
    <source>
        <dbReference type="SAM" id="SignalP"/>
    </source>
</evidence>
<dbReference type="InterPro" id="IPR011009">
    <property type="entry name" value="Kinase-like_dom_sf"/>
</dbReference>
<keyword evidence="9 12" id="KW-0472">Membrane</keyword>
<evidence type="ECO:0000313" key="15">
    <source>
        <dbReference type="EMBL" id="CAL1376368.1"/>
    </source>
</evidence>
<keyword evidence="4" id="KW-0433">Leucine-rich repeat</keyword>
<dbReference type="SUPFAM" id="SSF52058">
    <property type="entry name" value="L domain-like"/>
    <property type="match status" value="1"/>
</dbReference>
<dbReference type="Pfam" id="PF08263">
    <property type="entry name" value="LRRNT_2"/>
    <property type="match status" value="1"/>
</dbReference>
<dbReference type="Gene3D" id="3.30.200.20">
    <property type="entry name" value="Phosphorylase Kinase, domain 1"/>
    <property type="match status" value="1"/>
</dbReference>
<organism evidence="15 16">
    <name type="scientific">Linum trigynum</name>
    <dbReference type="NCBI Taxonomy" id="586398"/>
    <lineage>
        <taxon>Eukaryota</taxon>
        <taxon>Viridiplantae</taxon>
        <taxon>Streptophyta</taxon>
        <taxon>Embryophyta</taxon>
        <taxon>Tracheophyta</taxon>
        <taxon>Spermatophyta</taxon>
        <taxon>Magnoliopsida</taxon>
        <taxon>eudicotyledons</taxon>
        <taxon>Gunneridae</taxon>
        <taxon>Pentapetalae</taxon>
        <taxon>rosids</taxon>
        <taxon>fabids</taxon>
        <taxon>Malpighiales</taxon>
        <taxon>Linaceae</taxon>
        <taxon>Linum</taxon>
    </lineage>
</organism>
<keyword evidence="8 12" id="KW-1133">Transmembrane helix</keyword>
<keyword evidence="3" id="KW-0964">Secreted</keyword>
<evidence type="ECO:0000256" key="8">
    <source>
        <dbReference type="ARBA" id="ARBA00022989"/>
    </source>
</evidence>
<dbReference type="GO" id="GO:0016020">
    <property type="term" value="C:membrane"/>
    <property type="evidence" value="ECO:0007669"/>
    <property type="project" value="UniProtKB-SubCell"/>
</dbReference>
<comment type="subcellular location">
    <subcellularLocation>
        <location evidence="2">Membrane</location>
    </subcellularLocation>
    <subcellularLocation>
        <location evidence="1">Secreted</location>
        <location evidence="1">Cell wall</location>
    </subcellularLocation>
</comment>
<evidence type="ECO:0000256" key="3">
    <source>
        <dbReference type="ARBA" id="ARBA00022512"/>
    </source>
</evidence>
<dbReference type="AlphaFoldDB" id="A0AAV2DS74"/>
<dbReference type="Gene3D" id="1.10.510.10">
    <property type="entry name" value="Transferase(Phosphotransferase) domain 1"/>
    <property type="match status" value="1"/>
</dbReference>
<keyword evidence="16" id="KW-1185">Reference proteome</keyword>
<feature type="domain" description="Protein kinase" evidence="14">
    <location>
        <begin position="385"/>
        <end position="668"/>
    </location>
</feature>
<dbReference type="InterPro" id="IPR000719">
    <property type="entry name" value="Prot_kinase_dom"/>
</dbReference>
<dbReference type="GO" id="GO:0004672">
    <property type="term" value="F:protein kinase activity"/>
    <property type="evidence" value="ECO:0007669"/>
    <property type="project" value="InterPro"/>
</dbReference>
<evidence type="ECO:0000256" key="7">
    <source>
        <dbReference type="ARBA" id="ARBA00022737"/>
    </source>
</evidence>
<evidence type="ECO:0000256" key="9">
    <source>
        <dbReference type="ARBA" id="ARBA00023136"/>
    </source>
</evidence>
<keyword evidence="6 13" id="KW-0732">Signal</keyword>
<evidence type="ECO:0000313" key="16">
    <source>
        <dbReference type="Proteomes" id="UP001497516"/>
    </source>
</evidence>
<evidence type="ECO:0000256" key="5">
    <source>
        <dbReference type="ARBA" id="ARBA00022692"/>
    </source>
</evidence>
<evidence type="ECO:0000259" key="14">
    <source>
        <dbReference type="PROSITE" id="PS50011"/>
    </source>
</evidence>
<reference evidence="15 16" key="1">
    <citation type="submission" date="2024-04" db="EMBL/GenBank/DDBJ databases">
        <authorList>
            <person name="Fracassetti M."/>
        </authorList>
    </citation>
    <scope>NUCLEOTIDE SEQUENCE [LARGE SCALE GENOMIC DNA]</scope>
</reference>
<name>A0AAV2DS74_9ROSI</name>
<dbReference type="Gene3D" id="3.80.10.10">
    <property type="entry name" value="Ribonuclease Inhibitor"/>
    <property type="match status" value="2"/>
</dbReference>
<dbReference type="InterPro" id="IPR013210">
    <property type="entry name" value="LRR_N_plant-typ"/>
</dbReference>
<dbReference type="PROSITE" id="PS50011">
    <property type="entry name" value="PROTEIN_KINASE_DOM"/>
    <property type="match status" value="1"/>
</dbReference>
<dbReference type="Pfam" id="PF00069">
    <property type="entry name" value="Pkinase"/>
    <property type="match status" value="1"/>
</dbReference>
<dbReference type="GO" id="GO:0005524">
    <property type="term" value="F:ATP binding"/>
    <property type="evidence" value="ECO:0007669"/>
    <property type="project" value="InterPro"/>
</dbReference>